<gene>
    <name evidence="1" type="ORF">T4B_4483</name>
</gene>
<name>A0A0V1J1S0_TRIPS</name>
<dbReference type="Proteomes" id="UP000054805">
    <property type="component" value="Unassembled WGS sequence"/>
</dbReference>
<dbReference type="AlphaFoldDB" id="A0A0V1J1S0"/>
<evidence type="ECO:0000313" key="2">
    <source>
        <dbReference type="Proteomes" id="UP000054805"/>
    </source>
</evidence>
<comment type="caution">
    <text evidence="1">The sequence shown here is derived from an EMBL/GenBank/DDBJ whole genome shotgun (WGS) entry which is preliminary data.</text>
</comment>
<sequence>MALETVFHPFSAWLFIHNEGIEKKKAKWDWNKDVKMSCLCFQLNRSELSINCTLFAVSYFHPTSGQTFSNVKNVQYLLVSRGD</sequence>
<accession>A0A0V1J1S0</accession>
<dbReference type="EMBL" id="JYDS01000052">
    <property type="protein sequence ID" value="KRZ28921.1"/>
    <property type="molecule type" value="Genomic_DNA"/>
</dbReference>
<evidence type="ECO:0000313" key="1">
    <source>
        <dbReference type="EMBL" id="KRZ28921.1"/>
    </source>
</evidence>
<organism evidence="1 2">
    <name type="scientific">Trichinella pseudospiralis</name>
    <name type="common">Parasitic roundworm</name>
    <dbReference type="NCBI Taxonomy" id="6337"/>
    <lineage>
        <taxon>Eukaryota</taxon>
        <taxon>Metazoa</taxon>
        <taxon>Ecdysozoa</taxon>
        <taxon>Nematoda</taxon>
        <taxon>Enoplea</taxon>
        <taxon>Dorylaimia</taxon>
        <taxon>Trichinellida</taxon>
        <taxon>Trichinellidae</taxon>
        <taxon>Trichinella</taxon>
    </lineage>
</organism>
<keyword evidence="2" id="KW-1185">Reference proteome</keyword>
<reference evidence="1 2" key="1">
    <citation type="submission" date="2015-01" db="EMBL/GenBank/DDBJ databases">
        <title>Evolution of Trichinella species and genotypes.</title>
        <authorList>
            <person name="Korhonen P.K."/>
            <person name="Edoardo P."/>
            <person name="Giuseppe L.R."/>
            <person name="Gasser R.B."/>
        </authorList>
    </citation>
    <scope>NUCLEOTIDE SEQUENCE [LARGE SCALE GENOMIC DNA]</scope>
    <source>
        <strain evidence="1">ISS588</strain>
    </source>
</reference>
<protein>
    <submittedName>
        <fullName evidence="1">Uncharacterized protein</fullName>
    </submittedName>
</protein>
<proteinExistence type="predicted"/>